<dbReference type="Proteomes" id="UP000887579">
    <property type="component" value="Unplaced"/>
</dbReference>
<name>A0AC34GAL8_9BILA</name>
<sequence length="50" mass="4958">MGTEDAVNGGTGVDGSGCSTLLAICPENPNPGLFVFMQFNGGQGGPTNDI</sequence>
<protein>
    <submittedName>
        <fullName evidence="2">Uncharacterized protein</fullName>
    </submittedName>
</protein>
<dbReference type="WBParaSite" id="ES5_v2.g26804.t1">
    <property type="protein sequence ID" value="ES5_v2.g26804.t1"/>
    <property type="gene ID" value="ES5_v2.g26804"/>
</dbReference>
<organism evidence="1 2">
    <name type="scientific">Panagrolaimus sp. ES5</name>
    <dbReference type="NCBI Taxonomy" id="591445"/>
    <lineage>
        <taxon>Eukaryota</taxon>
        <taxon>Metazoa</taxon>
        <taxon>Ecdysozoa</taxon>
        <taxon>Nematoda</taxon>
        <taxon>Chromadorea</taxon>
        <taxon>Rhabditida</taxon>
        <taxon>Tylenchina</taxon>
        <taxon>Panagrolaimomorpha</taxon>
        <taxon>Panagrolaimoidea</taxon>
        <taxon>Panagrolaimidae</taxon>
        <taxon>Panagrolaimus</taxon>
    </lineage>
</organism>
<accession>A0AC34GAL8</accession>
<evidence type="ECO:0000313" key="1">
    <source>
        <dbReference type="Proteomes" id="UP000887579"/>
    </source>
</evidence>
<reference evidence="2" key="1">
    <citation type="submission" date="2022-11" db="UniProtKB">
        <authorList>
            <consortium name="WormBaseParasite"/>
        </authorList>
    </citation>
    <scope>IDENTIFICATION</scope>
</reference>
<proteinExistence type="predicted"/>
<evidence type="ECO:0000313" key="2">
    <source>
        <dbReference type="WBParaSite" id="ES5_v2.g26804.t1"/>
    </source>
</evidence>